<evidence type="ECO:0000313" key="2">
    <source>
        <dbReference type="EMBL" id="PWJ28042.1"/>
    </source>
</evidence>
<evidence type="ECO:0000259" key="1">
    <source>
        <dbReference type="Pfam" id="PF12641"/>
    </source>
</evidence>
<keyword evidence="3" id="KW-1185">Reference proteome</keyword>
<dbReference type="GO" id="GO:0016651">
    <property type="term" value="F:oxidoreductase activity, acting on NAD(P)H"/>
    <property type="evidence" value="ECO:0007669"/>
    <property type="project" value="UniProtKB-ARBA"/>
</dbReference>
<dbReference type="PROSITE" id="PS00201">
    <property type="entry name" value="FLAVODOXIN"/>
    <property type="match status" value="1"/>
</dbReference>
<gene>
    <name evidence="2" type="ORF">A8806_110226</name>
</gene>
<dbReference type="GO" id="GO:0009055">
    <property type="term" value="F:electron transfer activity"/>
    <property type="evidence" value="ECO:0007669"/>
    <property type="project" value="InterPro"/>
</dbReference>
<dbReference type="SUPFAM" id="SSF52218">
    <property type="entry name" value="Flavoproteins"/>
    <property type="match status" value="1"/>
</dbReference>
<organism evidence="2 3">
    <name type="scientific">Faecalicatena orotica</name>
    <dbReference type="NCBI Taxonomy" id="1544"/>
    <lineage>
        <taxon>Bacteria</taxon>
        <taxon>Bacillati</taxon>
        <taxon>Bacillota</taxon>
        <taxon>Clostridia</taxon>
        <taxon>Lachnospirales</taxon>
        <taxon>Lachnospiraceae</taxon>
        <taxon>Faecalicatena</taxon>
    </lineage>
</organism>
<dbReference type="RefSeq" id="WP_109732385.1">
    <property type="nucleotide sequence ID" value="NZ_BAAACK010000029.1"/>
</dbReference>
<dbReference type="InterPro" id="IPR054633">
    <property type="entry name" value="BilS"/>
</dbReference>
<dbReference type="Gene3D" id="3.40.50.360">
    <property type="match status" value="1"/>
</dbReference>
<dbReference type="Proteomes" id="UP000245845">
    <property type="component" value="Unassembled WGS sequence"/>
</dbReference>
<dbReference type="InterPro" id="IPR001226">
    <property type="entry name" value="Flavodoxin_CS"/>
</dbReference>
<accession>A0A2Y9BL02</accession>
<proteinExistence type="predicted"/>
<dbReference type="InterPro" id="IPR008254">
    <property type="entry name" value="Flavodoxin/NO_synth"/>
</dbReference>
<dbReference type="AlphaFoldDB" id="A0A2Y9BL02"/>
<evidence type="ECO:0000313" key="3">
    <source>
        <dbReference type="Proteomes" id="UP000245845"/>
    </source>
</evidence>
<sequence length="168" mass="18900">MTYAVVYNSLTGNTEMLAERIREALGEEDCVYFGGVPEAIPDADVVFAGFWTDKGICSEDIGEFIEKLEGKEIFLFGTAGFGGSKEYFNQIMNRVSAFVPESGILKGSFMCQGRMQDRVRQRYAAMQEKDPQDEKIKAMLDNFDRALSHPDENDLTALEGEVKKIWKV</sequence>
<dbReference type="EMBL" id="QGDL01000010">
    <property type="protein sequence ID" value="PWJ28042.1"/>
    <property type="molecule type" value="Genomic_DNA"/>
</dbReference>
<dbReference type="Pfam" id="PF12641">
    <property type="entry name" value="Flavodoxin_3"/>
    <property type="match status" value="1"/>
</dbReference>
<comment type="caution">
    <text evidence="2">The sequence shown here is derived from an EMBL/GenBank/DDBJ whole genome shotgun (WGS) entry which is preliminary data.</text>
</comment>
<dbReference type="GO" id="GO:0010181">
    <property type="term" value="F:FMN binding"/>
    <property type="evidence" value="ECO:0007669"/>
    <property type="project" value="InterPro"/>
</dbReference>
<name>A0A2Y9BL02_9FIRM</name>
<dbReference type="NCBIfam" id="NF045594">
    <property type="entry name" value="flavodox_BilS"/>
    <property type="match status" value="1"/>
</dbReference>
<feature type="domain" description="Flavodoxin-like" evidence="1">
    <location>
        <begin position="5"/>
        <end position="159"/>
    </location>
</feature>
<protein>
    <submittedName>
        <fullName evidence="2">Flavodoxin-like protein</fullName>
    </submittedName>
</protein>
<reference evidence="2 3" key="1">
    <citation type="submission" date="2018-05" db="EMBL/GenBank/DDBJ databases">
        <title>The Hungate 1000. A catalogue of reference genomes from the rumen microbiome.</title>
        <authorList>
            <person name="Kelly W."/>
        </authorList>
    </citation>
    <scope>NUCLEOTIDE SEQUENCE [LARGE SCALE GENOMIC DNA]</scope>
    <source>
        <strain evidence="2 3">NLAE-zl-C242</strain>
    </source>
</reference>
<dbReference type="OrthoDB" id="307208at2"/>
<dbReference type="InterPro" id="IPR029039">
    <property type="entry name" value="Flavoprotein-like_sf"/>
</dbReference>